<dbReference type="PANTHER" id="PTHR24166:SF48">
    <property type="entry name" value="PROTEIN VAPYRIN"/>
    <property type="match status" value="1"/>
</dbReference>
<name>A0A813GER1_POLGL</name>
<proteinExistence type="predicted"/>
<evidence type="ECO:0008006" key="8">
    <source>
        <dbReference type="Google" id="ProtNLM"/>
    </source>
</evidence>
<keyword evidence="7" id="KW-1185">Reference proteome</keyword>
<feature type="repeat" description="ANK" evidence="3">
    <location>
        <begin position="255"/>
        <end position="287"/>
    </location>
</feature>
<dbReference type="Proteomes" id="UP000626109">
    <property type="component" value="Unassembled WGS sequence"/>
</dbReference>
<dbReference type="OrthoDB" id="421052at2759"/>
<evidence type="ECO:0000313" key="5">
    <source>
        <dbReference type="EMBL" id="CAE8623628.1"/>
    </source>
</evidence>
<keyword evidence="2 3" id="KW-0040">ANK repeat</keyword>
<dbReference type="Proteomes" id="UP000654075">
    <property type="component" value="Unassembled WGS sequence"/>
</dbReference>
<dbReference type="EMBL" id="CAJNNW010026147">
    <property type="protein sequence ID" value="CAE8683021.1"/>
    <property type="molecule type" value="Genomic_DNA"/>
</dbReference>
<evidence type="ECO:0000256" key="4">
    <source>
        <dbReference type="SAM" id="MobiDB-lite"/>
    </source>
</evidence>
<evidence type="ECO:0000256" key="1">
    <source>
        <dbReference type="ARBA" id="ARBA00022737"/>
    </source>
</evidence>
<dbReference type="EMBL" id="CAJNNV010028203">
    <property type="protein sequence ID" value="CAE8623628.1"/>
    <property type="molecule type" value="Genomic_DNA"/>
</dbReference>
<sequence length="402" mass="43916">MGVPASDAAQTESPSGRPVPSPLSSVDIGLEDDERLRAIVGEPPTVRAAAGPVRQELPARTPLASASGDVMRRSDDSALVTLLSAEAAAARSDDAKFMKFTRIAADDTRGPKLTRVVSDDLRLSKLIGPSQAERDDELLAAEIGRPPDKASEVLGKIASLRADRERRKQDSRVLESMLGPSAAATPSGDAVVQPPVSSLLLRVRRVRVIQVRFDDLPGGSLCYFAAIGDALSVKYLCEQAKRCDDRYFVSSPDCRGRTALHHAAYEGNAEVADLLLQAGADVLQRDYEDRSALHVAASRGQVEMARLMIGTCVYRLRLAAMRRFRKDRLEPTEAWEDPCMAEQRAAYAALVEYLRALEEVRYNLVMAEDCHEFNCLHYALRDGFSGCFAVLKCAAQLLLLFL</sequence>
<dbReference type="InterPro" id="IPR036770">
    <property type="entry name" value="Ankyrin_rpt-contain_sf"/>
</dbReference>
<reference evidence="5" key="1">
    <citation type="submission" date="2021-02" db="EMBL/GenBank/DDBJ databases">
        <authorList>
            <person name="Dougan E. K."/>
            <person name="Rhodes N."/>
            <person name="Thang M."/>
            <person name="Chan C."/>
        </authorList>
    </citation>
    <scope>NUCLEOTIDE SEQUENCE</scope>
</reference>
<feature type="region of interest" description="Disordered" evidence="4">
    <location>
        <begin position="1"/>
        <end position="27"/>
    </location>
</feature>
<evidence type="ECO:0000256" key="2">
    <source>
        <dbReference type="ARBA" id="ARBA00023043"/>
    </source>
</evidence>
<gene>
    <name evidence="5" type="ORF">PGLA1383_LOCUS40867</name>
    <name evidence="6" type="ORF">PGLA2088_LOCUS23243</name>
</gene>
<dbReference type="Pfam" id="PF13637">
    <property type="entry name" value="Ank_4"/>
    <property type="match status" value="1"/>
</dbReference>
<dbReference type="PANTHER" id="PTHR24166">
    <property type="entry name" value="ROLLING PEBBLES, ISOFORM B"/>
    <property type="match status" value="1"/>
</dbReference>
<evidence type="ECO:0000313" key="6">
    <source>
        <dbReference type="EMBL" id="CAE8683021.1"/>
    </source>
</evidence>
<dbReference type="Gene3D" id="1.25.40.20">
    <property type="entry name" value="Ankyrin repeat-containing domain"/>
    <property type="match status" value="1"/>
</dbReference>
<organism evidence="5 7">
    <name type="scientific">Polarella glacialis</name>
    <name type="common">Dinoflagellate</name>
    <dbReference type="NCBI Taxonomy" id="89957"/>
    <lineage>
        <taxon>Eukaryota</taxon>
        <taxon>Sar</taxon>
        <taxon>Alveolata</taxon>
        <taxon>Dinophyceae</taxon>
        <taxon>Suessiales</taxon>
        <taxon>Suessiaceae</taxon>
        <taxon>Polarella</taxon>
    </lineage>
</organism>
<keyword evidence="1" id="KW-0677">Repeat</keyword>
<evidence type="ECO:0000256" key="3">
    <source>
        <dbReference type="PROSITE-ProRule" id="PRU00023"/>
    </source>
</evidence>
<comment type="caution">
    <text evidence="5">The sequence shown here is derived from an EMBL/GenBank/DDBJ whole genome shotgun (WGS) entry which is preliminary data.</text>
</comment>
<evidence type="ECO:0000313" key="7">
    <source>
        <dbReference type="Proteomes" id="UP000654075"/>
    </source>
</evidence>
<dbReference type="PROSITE" id="PS50297">
    <property type="entry name" value="ANK_REP_REGION"/>
    <property type="match status" value="1"/>
</dbReference>
<protein>
    <recommendedName>
        <fullName evidence="8">ANK_REP_REGION domain-containing protein</fullName>
    </recommendedName>
</protein>
<dbReference type="SUPFAM" id="SSF48403">
    <property type="entry name" value="Ankyrin repeat"/>
    <property type="match status" value="1"/>
</dbReference>
<dbReference type="InterPro" id="IPR050889">
    <property type="entry name" value="Dendritic_Spine_Reg/Scaffold"/>
</dbReference>
<dbReference type="PROSITE" id="PS50088">
    <property type="entry name" value="ANK_REPEAT"/>
    <property type="match status" value="1"/>
</dbReference>
<dbReference type="SMART" id="SM00248">
    <property type="entry name" value="ANK"/>
    <property type="match status" value="2"/>
</dbReference>
<accession>A0A813GER1</accession>
<dbReference type="InterPro" id="IPR002110">
    <property type="entry name" value="Ankyrin_rpt"/>
</dbReference>
<dbReference type="AlphaFoldDB" id="A0A813GER1"/>